<reference evidence="1" key="1">
    <citation type="submission" date="2025-08" db="UniProtKB">
        <authorList>
            <consortium name="Ensembl"/>
        </authorList>
    </citation>
    <scope>IDENTIFICATION</scope>
</reference>
<keyword evidence="2" id="KW-1185">Reference proteome</keyword>
<evidence type="ECO:0000313" key="2">
    <source>
        <dbReference type="Proteomes" id="UP000694404"/>
    </source>
</evidence>
<protein>
    <recommendedName>
        <fullName evidence="3">Dehydrogenase/reductase SDR family member 1</fullName>
    </recommendedName>
</protein>
<dbReference type="PANTHER" id="PTHR44147">
    <property type="entry name" value="DEHYDROGENASE/REDUCTASE SDR FAMILY MEMBER 1"/>
    <property type="match status" value="1"/>
</dbReference>
<dbReference type="SUPFAM" id="SSF51735">
    <property type="entry name" value="NAD(P)-binding Rossmann-fold domains"/>
    <property type="match status" value="1"/>
</dbReference>
<accession>A0A8C0INT6</accession>
<name>A0A8C0INT6_CHEAB</name>
<evidence type="ECO:0008006" key="3">
    <source>
        <dbReference type="Google" id="ProtNLM"/>
    </source>
</evidence>
<organism evidence="1 2">
    <name type="scientific">Chelonoidis abingdonii</name>
    <name type="common">Abingdon island giant tortoise</name>
    <name type="synonym">Testudo abingdonii</name>
    <dbReference type="NCBI Taxonomy" id="106734"/>
    <lineage>
        <taxon>Eukaryota</taxon>
        <taxon>Metazoa</taxon>
        <taxon>Chordata</taxon>
        <taxon>Craniata</taxon>
        <taxon>Vertebrata</taxon>
        <taxon>Euteleostomi</taxon>
        <taxon>Archelosauria</taxon>
        <taxon>Testudinata</taxon>
        <taxon>Testudines</taxon>
        <taxon>Cryptodira</taxon>
        <taxon>Durocryptodira</taxon>
        <taxon>Testudinoidea</taxon>
        <taxon>Testudinidae</taxon>
        <taxon>Chelonoidis</taxon>
    </lineage>
</organism>
<dbReference type="Ensembl" id="ENSCABT00000010751.1">
    <property type="protein sequence ID" value="ENSCABP00000009809.1"/>
    <property type="gene ID" value="ENSCABG00000007364.1"/>
</dbReference>
<dbReference type="Pfam" id="PF00106">
    <property type="entry name" value="adh_short"/>
    <property type="match status" value="1"/>
</dbReference>
<dbReference type="GeneTree" id="ENSGT00940000157797"/>
<evidence type="ECO:0000313" key="1">
    <source>
        <dbReference type="Ensembl" id="ENSCABP00000009809.1"/>
    </source>
</evidence>
<dbReference type="Proteomes" id="UP000694404">
    <property type="component" value="Unplaced"/>
</dbReference>
<dbReference type="InterPro" id="IPR036291">
    <property type="entry name" value="NAD(P)-bd_dom_sf"/>
</dbReference>
<reference evidence="1" key="2">
    <citation type="submission" date="2025-09" db="UniProtKB">
        <authorList>
            <consortium name="Ensembl"/>
        </authorList>
    </citation>
    <scope>IDENTIFICATION</scope>
</reference>
<dbReference type="AlphaFoldDB" id="A0A8C0INT6"/>
<sequence>PCSKQDQSPAKSIEPAGHGLIVIISSPGGLRYMFNVPYGVGKAACDRLAADCAIELRPYSVACVALWPGLVRTEAVLREAEGSGPEIIHVNKIDNIAWLASFLCALVFWWADNCCIFNSFDQLSQTAEVGTLQHL</sequence>
<proteinExistence type="predicted"/>
<dbReference type="InterPro" id="IPR002347">
    <property type="entry name" value="SDR_fam"/>
</dbReference>
<dbReference type="PANTHER" id="PTHR44147:SF2">
    <property type="entry name" value="DEHYDROGENASE_REDUCTASE SDR FAMILY MEMBER 1"/>
    <property type="match status" value="1"/>
</dbReference>
<dbReference type="Gene3D" id="3.40.50.720">
    <property type="entry name" value="NAD(P)-binding Rossmann-like Domain"/>
    <property type="match status" value="1"/>
</dbReference>